<name>A0AAV2E3F0_9ROSI</name>
<dbReference type="AlphaFoldDB" id="A0AAV2E3F0"/>
<evidence type="ECO:0000313" key="1">
    <source>
        <dbReference type="EMBL" id="CAL1380476.1"/>
    </source>
</evidence>
<organism evidence="1 2">
    <name type="scientific">Linum trigynum</name>
    <dbReference type="NCBI Taxonomy" id="586398"/>
    <lineage>
        <taxon>Eukaryota</taxon>
        <taxon>Viridiplantae</taxon>
        <taxon>Streptophyta</taxon>
        <taxon>Embryophyta</taxon>
        <taxon>Tracheophyta</taxon>
        <taxon>Spermatophyta</taxon>
        <taxon>Magnoliopsida</taxon>
        <taxon>eudicotyledons</taxon>
        <taxon>Gunneridae</taxon>
        <taxon>Pentapetalae</taxon>
        <taxon>rosids</taxon>
        <taxon>fabids</taxon>
        <taxon>Malpighiales</taxon>
        <taxon>Linaceae</taxon>
        <taxon>Linum</taxon>
    </lineage>
</organism>
<proteinExistence type="predicted"/>
<dbReference type="EMBL" id="OZ034817">
    <property type="protein sequence ID" value="CAL1380476.1"/>
    <property type="molecule type" value="Genomic_DNA"/>
</dbReference>
<protein>
    <submittedName>
        <fullName evidence="1">Uncharacterized protein</fullName>
    </submittedName>
</protein>
<sequence length="86" mass="9250">MWRHFLVSWSGSTLDLDVVVRHLGSLPTSVGFAAPETFARSRLGCDGTNVTGSSGEVLGCFFGAATPEPYTQQLPPIKWYSANVTC</sequence>
<reference evidence="1 2" key="1">
    <citation type="submission" date="2024-04" db="EMBL/GenBank/DDBJ databases">
        <authorList>
            <person name="Fracassetti M."/>
        </authorList>
    </citation>
    <scope>NUCLEOTIDE SEQUENCE [LARGE SCALE GENOMIC DNA]</scope>
</reference>
<accession>A0AAV2E3F0</accession>
<evidence type="ECO:0000313" key="2">
    <source>
        <dbReference type="Proteomes" id="UP001497516"/>
    </source>
</evidence>
<dbReference type="Proteomes" id="UP001497516">
    <property type="component" value="Chromosome 4"/>
</dbReference>
<gene>
    <name evidence="1" type="ORF">LTRI10_LOCUS21916</name>
</gene>
<keyword evidence="2" id="KW-1185">Reference proteome</keyword>